<organism evidence="4 5">
    <name type="scientific">Comamonas guangdongensis</name>
    <dbReference type="NCBI Taxonomy" id="510515"/>
    <lineage>
        <taxon>Bacteria</taxon>
        <taxon>Pseudomonadati</taxon>
        <taxon>Pseudomonadota</taxon>
        <taxon>Betaproteobacteria</taxon>
        <taxon>Burkholderiales</taxon>
        <taxon>Comamonadaceae</taxon>
        <taxon>Comamonas</taxon>
    </lineage>
</organism>
<dbReference type="InterPro" id="IPR050415">
    <property type="entry name" value="MRET"/>
</dbReference>
<evidence type="ECO:0000313" key="5">
    <source>
        <dbReference type="Proteomes" id="UP001561046"/>
    </source>
</evidence>
<comment type="cofactor">
    <cofactor evidence="1">
        <name>FAD</name>
        <dbReference type="ChEBI" id="CHEBI:57692"/>
    </cofactor>
</comment>
<reference evidence="4 5" key="1">
    <citation type="journal article" date="2013" name="Int. J. Syst. Evol. Microbiol.">
        <title>Comamonas guangdongensis sp. nov., isolated from subterranean forest sediment, and emended description of the genus Comamonas.</title>
        <authorList>
            <person name="Zhang J."/>
            <person name="Wang Y."/>
            <person name="Zhou S."/>
            <person name="Wu C."/>
            <person name="He J."/>
            <person name="Li F."/>
        </authorList>
    </citation>
    <scope>NUCLEOTIDE SEQUENCE [LARGE SCALE GENOMIC DNA]</scope>
    <source>
        <strain evidence="4 5">CCTCC AB2011133</strain>
    </source>
</reference>
<dbReference type="Gene3D" id="3.40.50.80">
    <property type="entry name" value="Nucleotide-binding domain of ferredoxin-NADP reductase (FNR) module"/>
    <property type="match status" value="1"/>
</dbReference>
<dbReference type="SUPFAM" id="SSF63380">
    <property type="entry name" value="Riboflavin synthase domain-like"/>
    <property type="match status" value="1"/>
</dbReference>
<name>A0ABV3ZVL2_9BURK</name>
<dbReference type="InterPro" id="IPR001433">
    <property type="entry name" value="OxRdtase_FAD/NAD-bd"/>
</dbReference>
<keyword evidence="5" id="KW-1185">Reference proteome</keyword>
<keyword evidence="2" id="KW-0479">Metal-binding</keyword>
<dbReference type="SUPFAM" id="SSF52343">
    <property type="entry name" value="Ferredoxin reductase-like, C-terminal NADP-linked domain"/>
    <property type="match status" value="1"/>
</dbReference>
<dbReference type="Pfam" id="PF00175">
    <property type="entry name" value="NAD_binding_1"/>
    <property type="match status" value="1"/>
</dbReference>
<sequence length="241" mass="26412">MGIEHSKILARQEVAQGTMAFHIAKPTGFEFRPGQAFEIQLPGTGSETSTEDRVHAFSIVSAPHENELMFATRMRDSVYKRALGAMPVGAALDIDGPFGSLTLHKNLARAAVLIAGGIGITPFMSMLRSAAMRQLPQDLVLLYSNRRPEDAAFLSELQTLEQQYPRFRLKATMTDIAHSAAGWNGDTRTIDGVWLRQAIEGLAEPIFYVAGPPAMVAAMRQILLAAGIDEDDVRSEEFYGY</sequence>
<comment type="caution">
    <text evidence="4">The sequence shown here is derived from an EMBL/GenBank/DDBJ whole genome shotgun (WGS) entry which is preliminary data.</text>
</comment>
<dbReference type="RefSeq" id="WP_369338624.1">
    <property type="nucleotide sequence ID" value="NZ_JBFYGN010000011.1"/>
</dbReference>
<dbReference type="PANTHER" id="PTHR47354">
    <property type="entry name" value="NADH OXIDOREDUCTASE HCR"/>
    <property type="match status" value="1"/>
</dbReference>
<dbReference type="InterPro" id="IPR017938">
    <property type="entry name" value="Riboflavin_synthase-like_b-brl"/>
</dbReference>
<keyword evidence="2" id="KW-0411">Iron-sulfur</keyword>
<dbReference type="Gene3D" id="2.40.30.10">
    <property type="entry name" value="Translation factors"/>
    <property type="match status" value="1"/>
</dbReference>
<dbReference type="PRINTS" id="PR00410">
    <property type="entry name" value="PHEHYDRXLASE"/>
</dbReference>
<dbReference type="InterPro" id="IPR017927">
    <property type="entry name" value="FAD-bd_FR_type"/>
</dbReference>
<accession>A0ABV3ZVL2</accession>
<gene>
    <name evidence="4" type="ORF">AB6724_11315</name>
</gene>
<evidence type="ECO:0000256" key="1">
    <source>
        <dbReference type="ARBA" id="ARBA00001974"/>
    </source>
</evidence>
<evidence type="ECO:0000259" key="3">
    <source>
        <dbReference type="PROSITE" id="PS51384"/>
    </source>
</evidence>
<dbReference type="EMBL" id="JBFYGN010000011">
    <property type="protein sequence ID" value="MEX8193425.1"/>
    <property type="molecule type" value="Genomic_DNA"/>
</dbReference>
<proteinExistence type="predicted"/>
<dbReference type="PANTHER" id="PTHR47354:SF5">
    <property type="entry name" value="PROTEIN RFBI"/>
    <property type="match status" value="1"/>
</dbReference>
<protein>
    <submittedName>
        <fullName evidence="4">Ferredoxin--NADP reductase</fullName>
    </submittedName>
</protein>
<keyword evidence="2" id="KW-0001">2Fe-2S</keyword>
<evidence type="ECO:0000256" key="2">
    <source>
        <dbReference type="ARBA" id="ARBA00022714"/>
    </source>
</evidence>
<feature type="domain" description="FAD-binding FR-type" evidence="3">
    <location>
        <begin position="1"/>
        <end position="104"/>
    </location>
</feature>
<dbReference type="InterPro" id="IPR039261">
    <property type="entry name" value="FNR_nucleotide-bd"/>
</dbReference>
<evidence type="ECO:0000313" key="4">
    <source>
        <dbReference type="EMBL" id="MEX8193425.1"/>
    </source>
</evidence>
<dbReference type="Proteomes" id="UP001561046">
    <property type="component" value="Unassembled WGS sequence"/>
</dbReference>
<dbReference type="PROSITE" id="PS51384">
    <property type="entry name" value="FAD_FR"/>
    <property type="match status" value="1"/>
</dbReference>
<dbReference type="CDD" id="cd00322">
    <property type="entry name" value="FNR_like"/>
    <property type="match status" value="1"/>
</dbReference>
<keyword evidence="2" id="KW-0408">Iron</keyword>